<dbReference type="GO" id="GO:0005737">
    <property type="term" value="C:cytoplasm"/>
    <property type="evidence" value="ECO:0007669"/>
    <property type="project" value="UniProtKB-SubCell"/>
</dbReference>
<gene>
    <name evidence="6" type="primary">Dwil\GK24011</name>
    <name evidence="6" type="ORF">Dwil_GK24011</name>
</gene>
<dbReference type="InParanoid" id="B4MHW2"/>
<evidence type="ECO:0000256" key="5">
    <source>
        <dbReference type="ARBA" id="ARBA00022927"/>
    </source>
</evidence>
<dbReference type="HOGENOM" id="CLU_1231066_0_0_1"/>
<keyword evidence="4" id="KW-0677">Repeat</keyword>
<dbReference type="InterPro" id="IPR011989">
    <property type="entry name" value="ARM-like"/>
</dbReference>
<dbReference type="SUPFAM" id="SSF48371">
    <property type="entry name" value="ARM repeat"/>
    <property type="match status" value="1"/>
</dbReference>
<keyword evidence="7" id="KW-1185">Reference proteome</keyword>
<proteinExistence type="predicted"/>
<accession>B4MHW2</accession>
<reference evidence="6 7" key="1">
    <citation type="journal article" date="2007" name="Nature">
        <title>Evolution of genes and genomes on the Drosophila phylogeny.</title>
        <authorList>
            <consortium name="Drosophila 12 Genomes Consortium"/>
            <person name="Clark A.G."/>
            <person name="Eisen M.B."/>
            <person name="Smith D.R."/>
            <person name="Bergman C.M."/>
            <person name="Oliver B."/>
            <person name="Markow T.A."/>
            <person name="Kaufman T.C."/>
            <person name="Kellis M."/>
            <person name="Gelbart W."/>
            <person name="Iyer V.N."/>
            <person name="Pollard D.A."/>
            <person name="Sackton T.B."/>
            <person name="Larracuente A.M."/>
            <person name="Singh N.D."/>
            <person name="Abad J.P."/>
            <person name="Abt D.N."/>
            <person name="Adryan B."/>
            <person name="Aguade M."/>
            <person name="Akashi H."/>
            <person name="Anderson W.W."/>
            <person name="Aquadro C.F."/>
            <person name="Ardell D.H."/>
            <person name="Arguello R."/>
            <person name="Artieri C.G."/>
            <person name="Barbash D.A."/>
            <person name="Barker D."/>
            <person name="Barsanti P."/>
            <person name="Batterham P."/>
            <person name="Batzoglou S."/>
            <person name="Begun D."/>
            <person name="Bhutkar A."/>
            <person name="Blanco E."/>
            <person name="Bosak S.A."/>
            <person name="Bradley R.K."/>
            <person name="Brand A.D."/>
            <person name="Brent M.R."/>
            <person name="Brooks A.N."/>
            <person name="Brown R.H."/>
            <person name="Butlin R.K."/>
            <person name="Caggese C."/>
            <person name="Calvi B.R."/>
            <person name="Bernardo de Carvalho A."/>
            <person name="Caspi A."/>
            <person name="Castrezana S."/>
            <person name="Celniker S.E."/>
            <person name="Chang J.L."/>
            <person name="Chapple C."/>
            <person name="Chatterji S."/>
            <person name="Chinwalla A."/>
            <person name="Civetta A."/>
            <person name="Clifton S.W."/>
            <person name="Comeron J.M."/>
            <person name="Costello J.C."/>
            <person name="Coyne J.A."/>
            <person name="Daub J."/>
            <person name="David R.G."/>
            <person name="Delcher A.L."/>
            <person name="Delehaunty K."/>
            <person name="Do C.B."/>
            <person name="Ebling H."/>
            <person name="Edwards K."/>
            <person name="Eickbush T."/>
            <person name="Evans J.D."/>
            <person name="Filipski A."/>
            <person name="Findeiss S."/>
            <person name="Freyhult E."/>
            <person name="Fulton L."/>
            <person name="Fulton R."/>
            <person name="Garcia A.C."/>
            <person name="Gardiner A."/>
            <person name="Garfield D.A."/>
            <person name="Garvin B.E."/>
            <person name="Gibson G."/>
            <person name="Gilbert D."/>
            <person name="Gnerre S."/>
            <person name="Godfrey J."/>
            <person name="Good R."/>
            <person name="Gotea V."/>
            <person name="Gravely B."/>
            <person name="Greenberg A.J."/>
            <person name="Griffiths-Jones S."/>
            <person name="Gross S."/>
            <person name="Guigo R."/>
            <person name="Gustafson E.A."/>
            <person name="Haerty W."/>
            <person name="Hahn M.W."/>
            <person name="Halligan D.L."/>
            <person name="Halpern A.L."/>
            <person name="Halter G.M."/>
            <person name="Han M.V."/>
            <person name="Heger A."/>
            <person name="Hillier L."/>
            <person name="Hinrichs A.S."/>
            <person name="Holmes I."/>
            <person name="Hoskins R.A."/>
            <person name="Hubisz M.J."/>
            <person name="Hultmark D."/>
            <person name="Huntley M.A."/>
            <person name="Jaffe D.B."/>
            <person name="Jagadeeshan S."/>
            <person name="Jeck W.R."/>
            <person name="Johnson J."/>
            <person name="Jones C.D."/>
            <person name="Jordan W.C."/>
            <person name="Karpen G.H."/>
            <person name="Kataoka E."/>
            <person name="Keightley P.D."/>
            <person name="Kheradpour P."/>
            <person name="Kirkness E.F."/>
            <person name="Koerich L.B."/>
            <person name="Kristiansen K."/>
            <person name="Kudrna D."/>
            <person name="Kulathinal R.J."/>
            <person name="Kumar S."/>
            <person name="Kwok R."/>
            <person name="Lander E."/>
            <person name="Langley C.H."/>
            <person name="Lapoint R."/>
            <person name="Lazzaro B.P."/>
            <person name="Lee S.J."/>
            <person name="Levesque L."/>
            <person name="Li R."/>
            <person name="Lin C.F."/>
            <person name="Lin M.F."/>
            <person name="Lindblad-Toh K."/>
            <person name="Llopart A."/>
            <person name="Long M."/>
            <person name="Low L."/>
            <person name="Lozovsky E."/>
            <person name="Lu J."/>
            <person name="Luo M."/>
            <person name="Machado C.A."/>
            <person name="Makalowski W."/>
            <person name="Marzo M."/>
            <person name="Matsuda M."/>
            <person name="Matzkin L."/>
            <person name="McAllister B."/>
            <person name="McBride C.S."/>
            <person name="McKernan B."/>
            <person name="McKernan K."/>
            <person name="Mendez-Lago M."/>
            <person name="Minx P."/>
            <person name="Mollenhauer M.U."/>
            <person name="Montooth K."/>
            <person name="Mount S.M."/>
            <person name="Mu X."/>
            <person name="Myers E."/>
            <person name="Negre B."/>
            <person name="Newfeld S."/>
            <person name="Nielsen R."/>
            <person name="Noor M.A."/>
            <person name="O'Grady P."/>
            <person name="Pachter L."/>
            <person name="Papaceit M."/>
            <person name="Parisi M.J."/>
            <person name="Parisi M."/>
            <person name="Parts L."/>
            <person name="Pedersen J.S."/>
            <person name="Pesole G."/>
            <person name="Phillippy A.M."/>
            <person name="Ponting C.P."/>
            <person name="Pop M."/>
            <person name="Porcelli D."/>
            <person name="Powell J.R."/>
            <person name="Prohaska S."/>
            <person name="Pruitt K."/>
            <person name="Puig M."/>
            <person name="Quesneville H."/>
            <person name="Ram K.R."/>
            <person name="Rand D."/>
            <person name="Rasmussen M.D."/>
            <person name="Reed L.K."/>
            <person name="Reenan R."/>
            <person name="Reily A."/>
            <person name="Remington K.A."/>
            <person name="Rieger T.T."/>
            <person name="Ritchie M.G."/>
            <person name="Robin C."/>
            <person name="Rogers Y.H."/>
            <person name="Rohde C."/>
            <person name="Rozas J."/>
            <person name="Rubenfield M.J."/>
            <person name="Ruiz A."/>
            <person name="Russo S."/>
            <person name="Salzberg S.L."/>
            <person name="Sanchez-Gracia A."/>
            <person name="Saranga D.J."/>
            <person name="Sato H."/>
            <person name="Schaeffer S.W."/>
            <person name="Schatz M.C."/>
            <person name="Schlenke T."/>
            <person name="Schwartz R."/>
            <person name="Segarra C."/>
            <person name="Singh R.S."/>
            <person name="Sirot L."/>
            <person name="Sirota M."/>
            <person name="Sisneros N.B."/>
            <person name="Smith C.D."/>
            <person name="Smith T.F."/>
            <person name="Spieth J."/>
            <person name="Stage D.E."/>
            <person name="Stark A."/>
            <person name="Stephan W."/>
            <person name="Strausberg R.L."/>
            <person name="Strempel S."/>
            <person name="Sturgill D."/>
            <person name="Sutton G."/>
            <person name="Sutton G.G."/>
            <person name="Tao W."/>
            <person name="Teichmann S."/>
            <person name="Tobari Y.N."/>
            <person name="Tomimura Y."/>
            <person name="Tsolas J.M."/>
            <person name="Valente V.L."/>
            <person name="Venter E."/>
            <person name="Venter J.C."/>
            <person name="Vicario S."/>
            <person name="Vieira F.G."/>
            <person name="Vilella A.J."/>
            <person name="Villasante A."/>
            <person name="Walenz B."/>
            <person name="Wang J."/>
            <person name="Wasserman M."/>
            <person name="Watts T."/>
            <person name="Wilson D."/>
            <person name="Wilson R.K."/>
            <person name="Wing R.A."/>
            <person name="Wolfner M.F."/>
            <person name="Wong A."/>
            <person name="Wong G.K."/>
            <person name="Wu C.I."/>
            <person name="Wu G."/>
            <person name="Yamamoto D."/>
            <person name="Yang H.P."/>
            <person name="Yang S.P."/>
            <person name="Yorke J.A."/>
            <person name="Yoshida K."/>
            <person name="Zdobnov E."/>
            <person name="Zhang P."/>
            <person name="Zhang Y."/>
            <person name="Zimin A.V."/>
            <person name="Baldwin J."/>
            <person name="Abdouelleil A."/>
            <person name="Abdulkadir J."/>
            <person name="Abebe A."/>
            <person name="Abera B."/>
            <person name="Abreu J."/>
            <person name="Acer S.C."/>
            <person name="Aftuck L."/>
            <person name="Alexander A."/>
            <person name="An P."/>
            <person name="Anderson E."/>
            <person name="Anderson S."/>
            <person name="Arachi H."/>
            <person name="Azer M."/>
            <person name="Bachantsang P."/>
            <person name="Barry A."/>
            <person name="Bayul T."/>
            <person name="Berlin A."/>
            <person name="Bessette D."/>
            <person name="Bloom T."/>
            <person name="Blye J."/>
            <person name="Boguslavskiy L."/>
            <person name="Bonnet C."/>
            <person name="Boukhgalter B."/>
            <person name="Bourzgui I."/>
            <person name="Brown A."/>
            <person name="Cahill P."/>
            <person name="Channer S."/>
            <person name="Cheshatsang Y."/>
            <person name="Chuda L."/>
            <person name="Citroen M."/>
            <person name="Collymore A."/>
            <person name="Cooke P."/>
            <person name="Costello M."/>
            <person name="D'Aco K."/>
            <person name="Daza R."/>
            <person name="De Haan G."/>
            <person name="DeGray S."/>
            <person name="DeMaso C."/>
            <person name="Dhargay N."/>
            <person name="Dooley K."/>
            <person name="Dooley E."/>
            <person name="Doricent M."/>
            <person name="Dorje P."/>
            <person name="Dorjee K."/>
            <person name="Dupes A."/>
            <person name="Elong R."/>
            <person name="Falk J."/>
            <person name="Farina A."/>
            <person name="Faro S."/>
            <person name="Ferguson D."/>
            <person name="Fisher S."/>
            <person name="Foley C.D."/>
            <person name="Franke A."/>
            <person name="Friedrich D."/>
            <person name="Gadbois L."/>
            <person name="Gearin G."/>
            <person name="Gearin C.R."/>
            <person name="Giannoukos G."/>
            <person name="Goode T."/>
            <person name="Graham J."/>
            <person name="Grandbois E."/>
            <person name="Grewal S."/>
            <person name="Gyaltsen K."/>
            <person name="Hafez N."/>
            <person name="Hagos B."/>
            <person name="Hall J."/>
            <person name="Henson C."/>
            <person name="Hollinger A."/>
            <person name="Honan T."/>
            <person name="Huard M.D."/>
            <person name="Hughes L."/>
            <person name="Hurhula B."/>
            <person name="Husby M.E."/>
            <person name="Kamat A."/>
            <person name="Kanga B."/>
            <person name="Kashin S."/>
            <person name="Khazanovich D."/>
            <person name="Kisner P."/>
            <person name="Lance K."/>
            <person name="Lara M."/>
            <person name="Lee W."/>
            <person name="Lennon N."/>
            <person name="Letendre F."/>
            <person name="LeVine R."/>
            <person name="Lipovsky A."/>
            <person name="Liu X."/>
            <person name="Liu J."/>
            <person name="Liu S."/>
            <person name="Lokyitsang T."/>
            <person name="Lokyitsang Y."/>
            <person name="Lubonja R."/>
            <person name="Lui A."/>
            <person name="MacDonald P."/>
            <person name="Magnisalis V."/>
            <person name="Maru K."/>
            <person name="Matthews C."/>
            <person name="McCusker W."/>
            <person name="McDonough S."/>
            <person name="Mehta T."/>
            <person name="Meldrim J."/>
            <person name="Meneus L."/>
            <person name="Mihai O."/>
            <person name="Mihalev A."/>
            <person name="Mihova T."/>
            <person name="Mittelman R."/>
            <person name="Mlenga V."/>
            <person name="Montmayeur A."/>
            <person name="Mulrain L."/>
            <person name="Navidi A."/>
            <person name="Naylor J."/>
            <person name="Negash T."/>
            <person name="Nguyen T."/>
            <person name="Nguyen N."/>
            <person name="Nicol R."/>
            <person name="Norbu C."/>
            <person name="Norbu N."/>
            <person name="Novod N."/>
            <person name="O'Neill B."/>
            <person name="Osman S."/>
            <person name="Markiewicz E."/>
            <person name="Oyono O.L."/>
            <person name="Patti C."/>
            <person name="Phunkhang P."/>
            <person name="Pierre F."/>
            <person name="Priest M."/>
            <person name="Raghuraman S."/>
            <person name="Rege F."/>
            <person name="Reyes R."/>
            <person name="Rise C."/>
            <person name="Rogov P."/>
            <person name="Ross K."/>
            <person name="Ryan E."/>
            <person name="Settipalli S."/>
            <person name="Shea T."/>
            <person name="Sherpa N."/>
            <person name="Shi L."/>
            <person name="Shih D."/>
            <person name="Sparrow T."/>
            <person name="Spaulding J."/>
            <person name="Stalker J."/>
            <person name="Stange-Thomann N."/>
            <person name="Stavropoulos S."/>
            <person name="Stone C."/>
            <person name="Strader C."/>
            <person name="Tesfaye S."/>
            <person name="Thomson T."/>
            <person name="Thoulutsang Y."/>
            <person name="Thoulutsang D."/>
            <person name="Topham K."/>
            <person name="Topping I."/>
            <person name="Tsamla T."/>
            <person name="Vassiliev H."/>
            <person name="Vo A."/>
            <person name="Wangchuk T."/>
            <person name="Wangdi T."/>
            <person name="Weiand M."/>
            <person name="Wilkinson J."/>
            <person name="Wilson A."/>
            <person name="Yadav S."/>
            <person name="Young G."/>
            <person name="Yu Q."/>
            <person name="Zembek L."/>
            <person name="Zhong D."/>
            <person name="Zimmer A."/>
            <person name="Zwirko Z."/>
            <person name="Jaffe D.B."/>
            <person name="Alvarez P."/>
            <person name="Brockman W."/>
            <person name="Butler J."/>
            <person name="Chin C."/>
            <person name="Gnerre S."/>
            <person name="Grabherr M."/>
            <person name="Kleber M."/>
            <person name="Mauceli E."/>
            <person name="MacCallum I."/>
        </authorList>
    </citation>
    <scope>NUCLEOTIDE SEQUENCE [LARGE SCALE GENOMIC DNA]</scope>
    <source>
        <strain evidence="7">Tucson 14030-0811.24</strain>
    </source>
</reference>
<comment type="subcellular location">
    <subcellularLocation>
        <location evidence="1">Cytoplasm</location>
    </subcellularLocation>
</comment>
<evidence type="ECO:0000313" key="7">
    <source>
        <dbReference type="Proteomes" id="UP000007798"/>
    </source>
</evidence>
<keyword evidence="2" id="KW-0813">Transport</keyword>
<dbReference type="GO" id="GO:0006606">
    <property type="term" value="P:protein import into nucleus"/>
    <property type="evidence" value="ECO:0007669"/>
    <property type="project" value="InterPro"/>
</dbReference>
<dbReference type="Pfam" id="PF13513">
    <property type="entry name" value="HEAT_EZ"/>
    <property type="match status" value="1"/>
</dbReference>
<evidence type="ECO:0000313" key="6">
    <source>
        <dbReference type="EMBL" id="EDW71701.2"/>
    </source>
</evidence>
<organism evidence="6 7">
    <name type="scientific">Drosophila willistoni</name>
    <name type="common">Fruit fly</name>
    <dbReference type="NCBI Taxonomy" id="7260"/>
    <lineage>
        <taxon>Eukaryota</taxon>
        <taxon>Metazoa</taxon>
        <taxon>Ecdysozoa</taxon>
        <taxon>Arthropoda</taxon>
        <taxon>Hexapoda</taxon>
        <taxon>Insecta</taxon>
        <taxon>Pterygota</taxon>
        <taxon>Neoptera</taxon>
        <taxon>Endopterygota</taxon>
        <taxon>Diptera</taxon>
        <taxon>Brachycera</taxon>
        <taxon>Muscomorpha</taxon>
        <taxon>Ephydroidea</taxon>
        <taxon>Drosophilidae</taxon>
        <taxon>Drosophila</taxon>
        <taxon>Sophophora</taxon>
    </lineage>
</organism>
<dbReference type="PANTHER" id="PTHR10527">
    <property type="entry name" value="IMPORTIN BETA"/>
    <property type="match status" value="1"/>
</dbReference>
<protein>
    <recommendedName>
        <fullName evidence="8">Importin N-terminal domain-containing protein</fullName>
    </recommendedName>
</protein>
<dbReference type="eggNOG" id="KOG2171">
    <property type="taxonomic scope" value="Eukaryota"/>
</dbReference>
<name>B4MHW2_DROWI</name>
<evidence type="ECO:0000256" key="1">
    <source>
        <dbReference type="ARBA" id="ARBA00004496"/>
    </source>
</evidence>
<evidence type="ECO:0000256" key="3">
    <source>
        <dbReference type="ARBA" id="ARBA00022490"/>
    </source>
</evidence>
<feature type="non-terminal residue" evidence="6">
    <location>
        <position position="512"/>
    </location>
</feature>
<sequence length="512" mass="57506">MANIFDTIIEGLLCPDNNRIKEATVQLYEAFKQPDVLWNLCEVLTSTRAVEVRQMTAVLLDKRLSDIGVWNGLSFDQQMGVKKYLLEALVAEKVRAVKSAIGRVVGTVSGYHNEKKDQWISDVLKYTFERCVLDPNESESDSYTFSAIAESATTHLADEMPTVCKMFETIMVNSDAQNTLASRTVANMFNGMGYLIPFLGEYPAEYVPRAFHDTEAVAKLLLDASACEQIEKTIRLQCMSFISEFMRVSKTEILRQNMLLPIVRVLFELICKQPADSEDDELDGNSYAEGASHALDEIAMIVSGDQLLPLLFQLMEPAIQSTNNLTRRAAYNCMGTISEGCMEIICKQYLEVMLNVIKTGTQDPDLSVRGAVFFALGQFSENFQPDINKYSPEILTMLLEYLRQLIGDMKRGTVPITKHVDQFFYALEKCCESMDEMIDHHLPGVMDCLFKALNSPHTLTLRSYCLSALASVSGSGKLILPYFSQIVAVMQNYLLKDCDEEIGRLRIIAINT</sequence>
<dbReference type="STRING" id="7260.B4MHW2"/>
<dbReference type="Proteomes" id="UP000007798">
    <property type="component" value="Unassembled WGS sequence"/>
</dbReference>
<keyword evidence="3" id="KW-0963">Cytoplasm</keyword>
<evidence type="ECO:0008006" key="8">
    <source>
        <dbReference type="Google" id="ProtNLM"/>
    </source>
</evidence>
<dbReference type="InterPro" id="IPR040122">
    <property type="entry name" value="Importin_beta"/>
</dbReference>
<evidence type="ECO:0000256" key="2">
    <source>
        <dbReference type="ARBA" id="ARBA00022448"/>
    </source>
</evidence>
<dbReference type="AlphaFoldDB" id="B4MHW2"/>
<dbReference type="InterPro" id="IPR016024">
    <property type="entry name" value="ARM-type_fold"/>
</dbReference>
<evidence type="ECO:0000256" key="4">
    <source>
        <dbReference type="ARBA" id="ARBA00022737"/>
    </source>
</evidence>
<dbReference type="OrthoDB" id="7862313at2759"/>
<dbReference type="EMBL" id="CH960826">
    <property type="protein sequence ID" value="EDW71701.2"/>
    <property type="molecule type" value="Genomic_DNA"/>
</dbReference>
<keyword evidence="5" id="KW-0653">Protein transport</keyword>
<dbReference type="Gene3D" id="1.25.10.10">
    <property type="entry name" value="Leucine-rich Repeat Variant"/>
    <property type="match status" value="1"/>
</dbReference>